<evidence type="ECO:0000313" key="3">
    <source>
        <dbReference type="Proteomes" id="UP000316726"/>
    </source>
</evidence>
<dbReference type="SMART" id="SM00226">
    <property type="entry name" value="LMWPc"/>
    <property type="match status" value="1"/>
</dbReference>
<dbReference type="OrthoDB" id="3388at2759"/>
<protein>
    <submittedName>
        <fullName evidence="2">Phosphotyrosine protein phosphatase</fullName>
    </submittedName>
</protein>
<dbReference type="STRING" id="1764295.A0A5B8N0B1"/>
<dbReference type="AlphaFoldDB" id="A0A5B8N0B1"/>
<dbReference type="EMBL" id="CP031050">
    <property type="protein sequence ID" value="QDZ25432.1"/>
    <property type="molecule type" value="Genomic_DNA"/>
</dbReference>
<name>A0A5B8N0B1_9CHLO</name>
<dbReference type="Proteomes" id="UP000316726">
    <property type="component" value="Chromosome 17"/>
</dbReference>
<sequence length="260" mass="28060">MVARASASGYWGLGLEAAKGRAQIPSLAWSPRSVKCHQRHGEGERCLGAGGGRAPSWRVLGSEGRGRRVSSARIVRASSREIEEEGKVGVIFVCLGNICRSPTAEAVFGECVKKAGLAERFLVESCGTGGGNPNWYQEGGWSYHEGESSDPRMKQAASERGITITSTSRPLNEGDFGRFEYIVGMDESNLTAIRTAANAWGIPREGEGSYKVLNMADYCREHNVSKVPDPYYAGGFDKVIDLLEDACEGLLDEIKGQHGL</sequence>
<proteinExistence type="predicted"/>
<gene>
    <name evidence="2" type="ORF">A3770_17p79500</name>
</gene>
<reference evidence="2 3" key="1">
    <citation type="submission" date="2018-07" db="EMBL/GenBank/DDBJ databases">
        <title>The complete nuclear genome of the prasinophyte Chloropicon primus (CCMP1205).</title>
        <authorList>
            <person name="Pombert J.-F."/>
            <person name="Otis C."/>
            <person name="Turmel M."/>
            <person name="Lemieux C."/>
        </authorList>
    </citation>
    <scope>NUCLEOTIDE SEQUENCE [LARGE SCALE GENOMIC DNA]</scope>
    <source>
        <strain evidence="2 3">CCMP1205</strain>
    </source>
</reference>
<dbReference type="SUPFAM" id="SSF52788">
    <property type="entry name" value="Phosphotyrosine protein phosphatases I"/>
    <property type="match status" value="1"/>
</dbReference>
<dbReference type="PANTHER" id="PTHR47439">
    <property type="entry name" value="LOW MOLECULAR WEIGHT PHOSPHOTYROSINE PROTEIN PHOSPHATASE-RELATED"/>
    <property type="match status" value="1"/>
</dbReference>
<dbReference type="InterPro" id="IPR036196">
    <property type="entry name" value="Ptyr_pPase_sf"/>
</dbReference>
<evidence type="ECO:0000313" key="2">
    <source>
        <dbReference type="EMBL" id="QDZ25432.1"/>
    </source>
</evidence>
<dbReference type="InterPro" id="IPR023485">
    <property type="entry name" value="Ptyr_pPase"/>
</dbReference>
<feature type="domain" description="Phosphotyrosine protein phosphatase I" evidence="1">
    <location>
        <begin position="88"/>
        <end position="253"/>
    </location>
</feature>
<organism evidence="2 3">
    <name type="scientific">Chloropicon primus</name>
    <dbReference type="NCBI Taxonomy" id="1764295"/>
    <lineage>
        <taxon>Eukaryota</taxon>
        <taxon>Viridiplantae</taxon>
        <taxon>Chlorophyta</taxon>
        <taxon>Chloropicophyceae</taxon>
        <taxon>Chloropicales</taxon>
        <taxon>Chloropicaceae</taxon>
        <taxon>Chloropicon</taxon>
    </lineage>
</organism>
<dbReference type="Gene3D" id="3.40.50.2300">
    <property type="match status" value="1"/>
</dbReference>
<dbReference type="InterPro" id="IPR052995">
    <property type="entry name" value="LMW-PTP"/>
</dbReference>
<keyword evidence="3" id="KW-1185">Reference proteome</keyword>
<dbReference type="PANTHER" id="PTHR47439:SF1">
    <property type="entry name" value="ACID PHOSPHATASE"/>
    <property type="match status" value="1"/>
</dbReference>
<dbReference type="Pfam" id="PF01451">
    <property type="entry name" value="LMWPc"/>
    <property type="match status" value="1"/>
</dbReference>
<accession>A0A5B8N0B1</accession>
<evidence type="ECO:0000259" key="1">
    <source>
        <dbReference type="SMART" id="SM00226"/>
    </source>
</evidence>
<dbReference type="CDD" id="cd16343">
    <property type="entry name" value="LMWPTP"/>
    <property type="match status" value="1"/>
</dbReference>